<feature type="compositionally biased region" description="Low complexity" evidence="2">
    <location>
        <begin position="113"/>
        <end position="122"/>
    </location>
</feature>
<keyword evidence="4" id="KW-1185">Reference proteome</keyword>
<protein>
    <submittedName>
        <fullName evidence="3">Uncharacterized protein</fullName>
    </submittedName>
</protein>
<dbReference type="EMBL" id="ML978191">
    <property type="protein sequence ID" value="KAF2030370.1"/>
    <property type="molecule type" value="Genomic_DNA"/>
</dbReference>
<name>A0A9P4H9M2_9PLEO</name>
<gene>
    <name evidence="3" type="ORF">EK21DRAFT_65882</name>
</gene>
<reference evidence="3" key="1">
    <citation type="journal article" date="2020" name="Stud. Mycol.">
        <title>101 Dothideomycetes genomes: a test case for predicting lifestyles and emergence of pathogens.</title>
        <authorList>
            <person name="Haridas S."/>
            <person name="Albert R."/>
            <person name="Binder M."/>
            <person name="Bloem J."/>
            <person name="Labutti K."/>
            <person name="Salamov A."/>
            <person name="Andreopoulos B."/>
            <person name="Baker S."/>
            <person name="Barry K."/>
            <person name="Bills G."/>
            <person name="Bluhm B."/>
            <person name="Cannon C."/>
            <person name="Castanera R."/>
            <person name="Culley D."/>
            <person name="Daum C."/>
            <person name="Ezra D."/>
            <person name="Gonzalez J."/>
            <person name="Henrissat B."/>
            <person name="Kuo A."/>
            <person name="Liang C."/>
            <person name="Lipzen A."/>
            <person name="Lutzoni F."/>
            <person name="Magnuson J."/>
            <person name="Mondo S."/>
            <person name="Nolan M."/>
            <person name="Ohm R."/>
            <person name="Pangilinan J."/>
            <person name="Park H.-J."/>
            <person name="Ramirez L."/>
            <person name="Alfaro M."/>
            <person name="Sun H."/>
            <person name="Tritt A."/>
            <person name="Yoshinaga Y."/>
            <person name="Zwiers L.-H."/>
            <person name="Turgeon B."/>
            <person name="Goodwin S."/>
            <person name="Spatafora J."/>
            <person name="Crous P."/>
            <person name="Grigoriev I."/>
        </authorList>
    </citation>
    <scope>NUCLEOTIDE SEQUENCE</scope>
    <source>
        <strain evidence="3">CBS 110217</strain>
    </source>
</reference>
<feature type="region of interest" description="Disordered" evidence="2">
    <location>
        <begin position="1"/>
        <end position="65"/>
    </location>
</feature>
<accession>A0A9P4H9M2</accession>
<keyword evidence="1" id="KW-0175">Coiled coil</keyword>
<evidence type="ECO:0000256" key="1">
    <source>
        <dbReference type="SAM" id="Coils"/>
    </source>
</evidence>
<proteinExistence type="predicted"/>
<organism evidence="3 4">
    <name type="scientific">Setomelanomma holmii</name>
    <dbReference type="NCBI Taxonomy" id="210430"/>
    <lineage>
        <taxon>Eukaryota</taxon>
        <taxon>Fungi</taxon>
        <taxon>Dikarya</taxon>
        <taxon>Ascomycota</taxon>
        <taxon>Pezizomycotina</taxon>
        <taxon>Dothideomycetes</taxon>
        <taxon>Pleosporomycetidae</taxon>
        <taxon>Pleosporales</taxon>
        <taxon>Pleosporineae</taxon>
        <taxon>Phaeosphaeriaceae</taxon>
        <taxon>Setomelanomma</taxon>
    </lineage>
</organism>
<sequence>MSIFNSVLGSLSPPPKFRRSFEDPHARDHELPLYNSPPSPRIPPPVTSSMLWSAPRTSLSPPPRVPDDLLALQRRARHLEELLQELLDSQADGLMSELSGKDAIPDDLLSNGSTTPTVSSVRSSDRSGENGANVRKPRKKKVGLNAARLGISKRVRQLASVRAEELDLLDEDLRELQITVEKTEAWTQKRSRLEKKIHDIEREDAGAKTRTLQTQASELEQEIRQKEEELWALKRRHRRVLDDLADSQNSVEAGLSSYRTSLSLLDKEVSTFLARPPNMNHVPLSPTPFLTLPVKRRTLEMAREYWQDEYTRLAEKCEELDTDRSALDEGAVLWNDVIKKVADYETSLQSFMQQTGRSSAPDPSKLLDQMDSTITLLQEKLEYATSRSWNLLVCAVGAELEAFIQGKDVLQDALGVKGKGKEKSTKTLLDYSNSEAEQKEDMTGSAIRIVRSPPKPPPPQPKLFDTYNEDPDPELMISHQDTDTD</sequence>
<feature type="region of interest" description="Disordered" evidence="2">
    <location>
        <begin position="431"/>
        <end position="485"/>
    </location>
</feature>
<feature type="compositionally biased region" description="Basic and acidic residues" evidence="2">
    <location>
        <begin position="19"/>
        <end position="31"/>
    </location>
</feature>
<evidence type="ECO:0000313" key="3">
    <source>
        <dbReference type="EMBL" id="KAF2030370.1"/>
    </source>
</evidence>
<dbReference type="AlphaFoldDB" id="A0A9P4H9M2"/>
<feature type="coiled-coil region" evidence="1">
    <location>
        <begin position="183"/>
        <end position="236"/>
    </location>
</feature>
<dbReference type="OrthoDB" id="5342758at2759"/>
<feature type="region of interest" description="Disordered" evidence="2">
    <location>
        <begin position="97"/>
        <end position="141"/>
    </location>
</feature>
<evidence type="ECO:0000313" key="4">
    <source>
        <dbReference type="Proteomes" id="UP000799777"/>
    </source>
</evidence>
<dbReference type="Proteomes" id="UP000799777">
    <property type="component" value="Unassembled WGS sequence"/>
</dbReference>
<feature type="compositionally biased region" description="Pro residues" evidence="2">
    <location>
        <begin position="35"/>
        <end position="46"/>
    </location>
</feature>
<evidence type="ECO:0000256" key="2">
    <source>
        <dbReference type="SAM" id="MobiDB-lite"/>
    </source>
</evidence>
<comment type="caution">
    <text evidence="3">The sequence shown here is derived from an EMBL/GenBank/DDBJ whole genome shotgun (WGS) entry which is preliminary data.</text>
</comment>